<evidence type="ECO:0000259" key="2">
    <source>
        <dbReference type="Pfam" id="PF07905"/>
    </source>
</evidence>
<dbReference type="InterPro" id="IPR041522">
    <property type="entry name" value="CdaR_GGDEF"/>
</dbReference>
<dbReference type="PANTHER" id="PTHR33744">
    <property type="entry name" value="CARBOHYDRATE DIACID REGULATOR"/>
    <property type="match status" value="1"/>
</dbReference>
<dbReference type="RefSeq" id="WP_200320713.1">
    <property type="nucleotide sequence ID" value="NZ_JAENJH010000005.1"/>
</dbReference>
<protein>
    <submittedName>
        <fullName evidence="5">PucR family transcriptional regulator</fullName>
    </submittedName>
</protein>
<dbReference type="InterPro" id="IPR025736">
    <property type="entry name" value="PucR_C-HTH_dom"/>
</dbReference>
<gene>
    <name evidence="5" type="ORF">JHE00_20955</name>
</gene>
<name>A0A934QRC3_9PSEU</name>
<dbReference type="Pfam" id="PF13556">
    <property type="entry name" value="HTH_30"/>
    <property type="match status" value="1"/>
</dbReference>
<dbReference type="InterPro" id="IPR012914">
    <property type="entry name" value="PucR_dom"/>
</dbReference>
<reference evidence="5" key="1">
    <citation type="submission" date="2020-12" db="EMBL/GenBank/DDBJ databases">
        <title>Prauserella sp. ASG 168, a novel actinomycete isolated from cave rock.</title>
        <authorList>
            <person name="Suriyachadkun C."/>
        </authorList>
    </citation>
    <scope>NUCLEOTIDE SEQUENCE</scope>
    <source>
        <strain evidence="5">ASG 168</strain>
    </source>
</reference>
<organism evidence="5 6">
    <name type="scientific">Prauserella cavernicola</name>
    <dbReference type="NCBI Taxonomy" id="2800127"/>
    <lineage>
        <taxon>Bacteria</taxon>
        <taxon>Bacillati</taxon>
        <taxon>Actinomycetota</taxon>
        <taxon>Actinomycetes</taxon>
        <taxon>Pseudonocardiales</taxon>
        <taxon>Pseudonocardiaceae</taxon>
        <taxon>Prauserella</taxon>
    </lineage>
</organism>
<evidence type="ECO:0000259" key="4">
    <source>
        <dbReference type="Pfam" id="PF17853"/>
    </source>
</evidence>
<dbReference type="Pfam" id="PF17853">
    <property type="entry name" value="GGDEF_2"/>
    <property type="match status" value="1"/>
</dbReference>
<evidence type="ECO:0000313" key="6">
    <source>
        <dbReference type="Proteomes" id="UP000635245"/>
    </source>
</evidence>
<comment type="caution">
    <text evidence="5">The sequence shown here is derived from an EMBL/GenBank/DDBJ whole genome shotgun (WGS) entry which is preliminary data.</text>
</comment>
<comment type="similarity">
    <text evidence="1">Belongs to the CdaR family.</text>
</comment>
<sequence>MTLVRTLLEIPELRMRLRAGSGFLDREVTRIYGTELPDPSRYLSEGELVLSGLLWWHEPGDAEPFVAALAQAGCAALAASGADSGGIPDDLVTACERHRMPLLEVPVDLSFAVVTERVVLALANEAGGARKRLLSAAADDASLAGLLAHGATELGAHCWIRSATGRVVEASAPGPPVERTVLPVSGRAAVPWSLVVAAELGPGLAEVAEELASLVGLARAREDEVRRVQMRVAAPLIALLGDPASNAAELAGAFAATGLPAEQPLRVLLARTPGARTGTEILDELLAGHPAPVFVAETGETGDEACALVLADDSWPQDWAESATRALARLGGGRIVIGVGGPATMPGLRGAGEEARHALGAAVRRDERVAVVAGEEIGVHRLLLAGAPDELRRALRERTLGPLAGHPELLHTVRVFLECSGSPARAAKALHVHVNTLRYRLARAGELLGADLTDFRTQVDIYLALSVEN</sequence>
<dbReference type="Pfam" id="PF07905">
    <property type="entry name" value="PucR"/>
    <property type="match status" value="1"/>
</dbReference>
<dbReference type="EMBL" id="JAENJH010000005">
    <property type="protein sequence ID" value="MBK1786802.1"/>
    <property type="molecule type" value="Genomic_DNA"/>
</dbReference>
<feature type="domain" description="CdaR GGDEF-like" evidence="4">
    <location>
        <begin position="247"/>
        <end position="359"/>
    </location>
</feature>
<accession>A0A934QRC3</accession>
<dbReference type="Proteomes" id="UP000635245">
    <property type="component" value="Unassembled WGS sequence"/>
</dbReference>
<dbReference type="AlphaFoldDB" id="A0A934QRC3"/>
<feature type="domain" description="PucR C-terminal helix-turn-helix" evidence="3">
    <location>
        <begin position="409"/>
        <end position="466"/>
    </location>
</feature>
<dbReference type="PANTHER" id="PTHR33744:SF17">
    <property type="entry name" value="CONSERVED PROTEIN"/>
    <property type="match status" value="1"/>
</dbReference>
<keyword evidence="6" id="KW-1185">Reference proteome</keyword>
<dbReference type="InterPro" id="IPR042070">
    <property type="entry name" value="PucR_C-HTH_sf"/>
</dbReference>
<evidence type="ECO:0000313" key="5">
    <source>
        <dbReference type="EMBL" id="MBK1786802.1"/>
    </source>
</evidence>
<proteinExistence type="inferred from homology"/>
<evidence type="ECO:0000259" key="3">
    <source>
        <dbReference type="Pfam" id="PF13556"/>
    </source>
</evidence>
<dbReference type="InterPro" id="IPR051448">
    <property type="entry name" value="CdaR-like_regulators"/>
</dbReference>
<feature type="domain" description="Purine catabolism PurC-like" evidence="2">
    <location>
        <begin position="7"/>
        <end position="121"/>
    </location>
</feature>
<evidence type="ECO:0000256" key="1">
    <source>
        <dbReference type="ARBA" id="ARBA00006754"/>
    </source>
</evidence>
<dbReference type="Gene3D" id="1.10.10.2840">
    <property type="entry name" value="PucR C-terminal helix-turn-helix domain"/>
    <property type="match status" value="1"/>
</dbReference>